<dbReference type="OrthoDB" id="2189690at2"/>
<dbReference type="InterPro" id="IPR024735">
    <property type="entry name" value="TcpC"/>
</dbReference>
<sequence>MIQTTTKQKFWRWIFWGALLYTALTSTIAIGIQFHLIPVPARQTLTTQTSTSTSQNTNLGEVAFAKQFTREYLSWSRGNEGSRAIRLKPYWADSIDVQGGMDFSKLKWDSYPENVEVWKVTDRPGGEGIKEMTLFAETELINSDDSQQRKRVDRYLQIAIKKAGDSYRIVDKPTFIAPPVAKQVTFPDKKEDEGELVPSDVEQKVTSFLQSFWKAYTEDSPREISYQLKDQSAIAGLTGIVQFHELQNLKVTKVGETYKANCDVLLEDLASGVQINSHYRLELIEDKGQWFVTKLISGEDK</sequence>
<dbReference type="CDD" id="cd16428">
    <property type="entry name" value="TcpC_C"/>
    <property type="match status" value="1"/>
</dbReference>
<name>A0A1M4WMC1_9BACL</name>
<dbReference type="InterPro" id="IPR035628">
    <property type="entry name" value="TcpC_C"/>
</dbReference>
<keyword evidence="2" id="KW-1185">Reference proteome</keyword>
<organism evidence="1 2">
    <name type="scientific">Seinonella peptonophila</name>
    <dbReference type="NCBI Taxonomy" id="112248"/>
    <lineage>
        <taxon>Bacteria</taxon>
        <taxon>Bacillati</taxon>
        <taxon>Bacillota</taxon>
        <taxon>Bacilli</taxon>
        <taxon>Bacillales</taxon>
        <taxon>Thermoactinomycetaceae</taxon>
        <taxon>Seinonella</taxon>
    </lineage>
</organism>
<evidence type="ECO:0000313" key="2">
    <source>
        <dbReference type="Proteomes" id="UP000184476"/>
    </source>
</evidence>
<dbReference type="Gene3D" id="3.10.450.540">
    <property type="match status" value="2"/>
</dbReference>
<dbReference type="STRING" id="112248.SAMN05444392_103282"/>
<evidence type="ECO:0000313" key="1">
    <source>
        <dbReference type="EMBL" id="SHE82203.1"/>
    </source>
</evidence>
<dbReference type="AlphaFoldDB" id="A0A1M4WMC1"/>
<dbReference type="EMBL" id="FQVL01000003">
    <property type="protein sequence ID" value="SHE82203.1"/>
    <property type="molecule type" value="Genomic_DNA"/>
</dbReference>
<dbReference type="RefSeq" id="WP_073154360.1">
    <property type="nucleotide sequence ID" value="NZ_FQVL01000003.1"/>
</dbReference>
<dbReference type="Pfam" id="PF12642">
    <property type="entry name" value="TpcC"/>
    <property type="match status" value="1"/>
</dbReference>
<accession>A0A1M4WMC1</accession>
<dbReference type="Proteomes" id="UP000184476">
    <property type="component" value="Unassembled WGS sequence"/>
</dbReference>
<gene>
    <name evidence="1" type="ORF">SAMN05444392_103282</name>
</gene>
<reference evidence="1 2" key="1">
    <citation type="submission" date="2016-11" db="EMBL/GenBank/DDBJ databases">
        <authorList>
            <person name="Jaros S."/>
            <person name="Januszkiewicz K."/>
            <person name="Wedrychowicz H."/>
        </authorList>
    </citation>
    <scope>NUCLEOTIDE SEQUENCE [LARGE SCALE GENOMIC DNA]</scope>
    <source>
        <strain evidence="1 2">DSM 44666</strain>
    </source>
</reference>
<dbReference type="CDD" id="cd16386">
    <property type="entry name" value="TcpC_N"/>
    <property type="match status" value="1"/>
</dbReference>
<protein>
    <submittedName>
        <fullName evidence="1">Conjugative transposon protein TcpC</fullName>
    </submittedName>
</protein>
<proteinExistence type="predicted"/>